<name>A0A182J2H2_ANOAO</name>
<evidence type="ECO:0000313" key="2">
    <source>
        <dbReference type="EnsemblMetazoa" id="AATE010115-PA.1"/>
    </source>
</evidence>
<protein>
    <submittedName>
        <fullName evidence="2">Uncharacterized protein</fullName>
    </submittedName>
</protein>
<reference evidence="2" key="1">
    <citation type="submission" date="2022-08" db="UniProtKB">
        <authorList>
            <consortium name="EnsemblMetazoa"/>
        </authorList>
    </citation>
    <scope>IDENTIFICATION</scope>
    <source>
        <strain evidence="2">EBRO</strain>
    </source>
</reference>
<evidence type="ECO:0000256" key="1">
    <source>
        <dbReference type="SAM" id="MobiDB-lite"/>
    </source>
</evidence>
<dbReference type="VEuPathDB" id="VectorBase:AATE010115"/>
<sequence length="443" mass="46803">MPTASASWEIDGGGIGGSELVAVKPPPSRRHRRCGFGLRRLRRQRSVLCANYHITDDRPLVLLPPPLRVGSTCCGTVALGDDDSEDDVGEDERDDESVGADVVAAVDVDEDESIEEDEVHDPPPSSPDDVAPAVDDGVGDDDKPSTPPLTTMALVVLPVLLMVLFSSDTSPPTGVVTVVDVRPTPSSSSSSSSALSLSLSLWSTCASANTFASVSCCSCSCSCCCLLSWSIVSGKICTLSNGAGAVLCVTNTATLVRSALGNVTRNEGFRRQLLIAWCCVRRSGGVGGGGGGGIAVRDLRRRRPIIQGDLLIGGNFFALGAMLFGGHVVSGCALGQQCVVRRFQQPAVCRNECHRPAIVVVIVGVVGFGSRDRCRAFRRRSLVALLLPQRTTSTVTTTTDILVVVFAFNPHFIHRPPYYTLLLFGFAVDSLVDTLPPPPPSQT</sequence>
<dbReference type="AlphaFoldDB" id="A0A182J2H2"/>
<proteinExistence type="predicted"/>
<accession>A0A182J2H2</accession>
<feature type="compositionally biased region" description="Acidic residues" evidence="1">
    <location>
        <begin position="80"/>
        <end position="98"/>
    </location>
</feature>
<feature type="region of interest" description="Disordered" evidence="1">
    <location>
        <begin position="78"/>
        <end position="146"/>
    </location>
</feature>
<feature type="compositionally biased region" description="Acidic residues" evidence="1">
    <location>
        <begin position="107"/>
        <end position="119"/>
    </location>
</feature>
<dbReference type="EnsemblMetazoa" id="AATE010115-RA">
    <property type="protein sequence ID" value="AATE010115-PA.1"/>
    <property type="gene ID" value="AATE010115"/>
</dbReference>
<feature type="compositionally biased region" description="Low complexity" evidence="1">
    <location>
        <begin position="127"/>
        <end position="136"/>
    </location>
</feature>
<organism evidence="2">
    <name type="scientific">Anopheles atroparvus</name>
    <name type="common">European mosquito</name>
    <dbReference type="NCBI Taxonomy" id="41427"/>
    <lineage>
        <taxon>Eukaryota</taxon>
        <taxon>Metazoa</taxon>
        <taxon>Ecdysozoa</taxon>
        <taxon>Arthropoda</taxon>
        <taxon>Hexapoda</taxon>
        <taxon>Insecta</taxon>
        <taxon>Pterygota</taxon>
        <taxon>Neoptera</taxon>
        <taxon>Endopterygota</taxon>
        <taxon>Diptera</taxon>
        <taxon>Nematocera</taxon>
        <taxon>Culicoidea</taxon>
        <taxon>Culicidae</taxon>
        <taxon>Anophelinae</taxon>
        <taxon>Anopheles</taxon>
    </lineage>
</organism>